<comment type="cofactor">
    <cofactor evidence="7">
        <name>heme</name>
        <dbReference type="ChEBI" id="CHEBI:30413"/>
    </cofactor>
</comment>
<comment type="similarity">
    <text evidence="1 8">Belongs to the cytochrome P450 family.</text>
</comment>
<gene>
    <name evidence="10" type="ORF">C2G38_931175</name>
</gene>
<feature type="signal peptide" evidence="9">
    <location>
        <begin position="1"/>
        <end position="21"/>
    </location>
</feature>
<dbReference type="PRINTS" id="PR00385">
    <property type="entry name" value="P450"/>
</dbReference>
<evidence type="ECO:0000256" key="8">
    <source>
        <dbReference type="RuleBase" id="RU000461"/>
    </source>
</evidence>
<dbReference type="PRINTS" id="PR00463">
    <property type="entry name" value="EP450I"/>
</dbReference>
<dbReference type="STRING" id="44941.A0A397TZN2"/>
<accession>A0A397TZN2</accession>
<dbReference type="SUPFAM" id="SSF48264">
    <property type="entry name" value="Cytochrome P450"/>
    <property type="match status" value="1"/>
</dbReference>
<evidence type="ECO:0000256" key="3">
    <source>
        <dbReference type="ARBA" id="ARBA00022723"/>
    </source>
</evidence>
<keyword evidence="2 7" id="KW-0349">Heme</keyword>
<dbReference type="EMBL" id="QKWP01002871">
    <property type="protein sequence ID" value="RIB01949.1"/>
    <property type="molecule type" value="Genomic_DNA"/>
</dbReference>
<dbReference type="InterPro" id="IPR017972">
    <property type="entry name" value="Cyt_P450_CS"/>
</dbReference>
<evidence type="ECO:0000313" key="11">
    <source>
        <dbReference type="Proteomes" id="UP000266673"/>
    </source>
</evidence>
<dbReference type="InterPro" id="IPR050196">
    <property type="entry name" value="Cytochrome_P450_Monoox"/>
</dbReference>
<dbReference type="InterPro" id="IPR002401">
    <property type="entry name" value="Cyt_P450_E_grp-I"/>
</dbReference>
<feature type="chain" id="PRO_5017290170" evidence="9">
    <location>
        <begin position="22"/>
        <end position="512"/>
    </location>
</feature>
<dbReference type="InterPro" id="IPR036396">
    <property type="entry name" value="Cyt_P450_sf"/>
</dbReference>
<evidence type="ECO:0000256" key="2">
    <source>
        <dbReference type="ARBA" id="ARBA00022617"/>
    </source>
</evidence>
<evidence type="ECO:0000313" key="10">
    <source>
        <dbReference type="EMBL" id="RIB01949.1"/>
    </source>
</evidence>
<dbReference type="AlphaFoldDB" id="A0A397TZN2"/>
<dbReference type="GO" id="GO:0004497">
    <property type="term" value="F:monooxygenase activity"/>
    <property type="evidence" value="ECO:0007669"/>
    <property type="project" value="UniProtKB-KW"/>
</dbReference>
<keyword evidence="4 8" id="KW-0560">Oxidoreductase</keyword>
<dbReference type="GO" id="GO:0016705">
    <property type="term" value="F:oxidoreductase activity, acting on paired donors, with incorporation or reduction of molecular oxygen"/>
    <property type="evidence" value="ECO:0007669"/>
    <property type="project" value="InterPro"/>
</dbReference>
<dbReference type="Proteomes" id="UP000266673">
    <property type="component" value="Unassembled WGS sequence"/>
</dbReference>
<name>A0A397TZN2_9GLOM</name>
<keyword evidence="9" id="KW-0732">Signal</keyword>
<evidence type="ECO:0000256" key="5">
    <source>
        <dbReference type="ARBA" id="ARBA00023004"/>
    </source>
</evidence>
<evidence type="ECO:0000256" key="4">
    <source>
        <dbReference type="ARBA" id="ARBA00023002"/>
    </source>
</evidence>
<dbReference type="GO" id="GO:0005506">
    <property type="term" value="F:iron ion binding"/>
    <property type="evidence" value="ECO:0007669"/>
    <property type="project" value="InterPro"/>
</dbReference>
<reference evidence="10 11" key="1">
    <citation type="submission" date="2018-06" db="EMBL/GenBank/DDBJ databases">
        <title>Comparative genomics reveals the genomic features of Rhizophagus irregularis, R. cerebriforme, R. diaphanum and Gigaspora rosea, and their symbiotic lifestyle signature.</title>
        <authorList>
            <person name="Morin E."/>
            <person name="San Clemente H."/>
            <person name="Chen E.C.H."/>
            <person name="De La Providencia I."/>
            <person name="Hainaut M."/>
            <person name="Kuo A."/>
            <person name="Kohler A."/>
            <person name="Murat C."/>
            <person name="Tang N."/>
            <person name="Roy S."/>
            <person name="Loubradou J."/>
            <person name="Henrissat B."/>
            <person name="Grigoriev I.V."/>
            <person name="Corradi N."/>
            <person name="Roux C."/>
            <person name="Martin F.M."/>
        </authorList>
    </citation>
    <scope>NUCLEOTIDE SEQUENCE [LARGE SCALE GENOMIC DNA]</scope>
    <source>
        <strain evidence="10 11">DAOM 194757</strain>
    </source>
</reference>
<dbReference type="InterPro" id="IPR001128">
    <property type="entry name" value="Cyt_P450"/>
</dbReference>
<proteinExistence type="inferred from homology"/>
<dbReference type="Gene3D" id="1.10.630.10">
    <property type="entry name" value="Cytochrome P450"/>
    <property type="match status" value="1"/>
</dbReference>
<dbReference type="Pfam" id="PF00067">
    <property type="entry name" value="p450"/>
    <property type="match status" value="2"/>
</dbReference>
<evidence type="ECO:0000256" key="6">
    <source>
        <dbReference type="ARBA" id="ARBA00023033"/>
    </source>
</evidence>
<organism evidence="10 11">
    <name type="scientific">Gigaspora rosea</name>
    <dbReference type="NCBI Taxonomy" id="44941"/>
    <lineage>
        <taxon>Eukaryota</taxon>
        <taxon>Fungi</taxon>
        <taxon>Fungi incertae sedis</taxon>
        <taxon>Mucoromycota</taxon>
        <taxon>Glomeromycotina</taxon>
        <taxon>Glomeromycetes</taxon>
        <taxon>Diversisporales</taxon>
        <taxon>Gigasporaceae</taxon>
        <taxon>Gigaspora</taxon>
    </lineage>
</organism>
<evidence type="ECO:0000256" key="7">
    <source>
        <dbReference type="PIRSR" id="PIRSR602401-1"/>
    </source>
</evidence>
<keyword evidence="5 7" id="KW-0408">Iron</keyword>
<dbReference type="PROSITE" id="PS00086">
    <property type="entry name" value="CYTOCHROME_P450"/>
    <property type="match status" value="1"/>
</dbReference>
<dbReference type="GO" id="GO:0020037">
    <property type="term" value="F:heme binding"/>
    <property type="evidence" value="ECO:0007669"/>
    <property type="project" value="InterPro"/>
</dbReference>
<feature type="binding site" description="axial binding residue" evidence="7">
    <location>
        <position position="453"/>
    </location>
    <ligand>
        <name>heme</name>
        <dbReference type="ChEBI" id="CHEBI:30413"/>
    </ligand>
    <ligandPart>
        <name>Fe</name>
        <dbReference type="ChEBI" id="CHEBI:18248"/>
    </ligandPart>
</feature>
<keyword evidence="3 7" id="KW-0479">Metal-binding</keyword>
<sequence>MSLWIFPITLAILFFIYKSRINKVPDGLKNVYTLTIYDRFISIIKKRGPDQYYHFIKKYLERDGFIKIWYGGRWFCLVVDNAIAKDLLSHPDIFPKLMLDEHFPNSLIARYYGVNVVHSNGSVWRRYRNICNPAFKSLPMHFFIEIGDKLMEMLEKIDNKPIEVRDLMHRFTLDVLGKAAFAIDFNNLEDPNNVYVTAYNKVQEDIQNPYFIYFPILNYIPFLNKQRFKRVEELDNKFDKIIEQKREALVNGNTENNRKDLLDLMLKACEDPENQNLSNTELRHNLGVFMLAGHDTTASSLATILYLLAAHKVSIINYNFYIYVANNQYHLFFIQDVQQKAREEILTVLGDDLTPSAEQHKSLKYLNMIIYENLRLYPPIAILPARVTTKDIECCGNVIPTGACIQIFIYGIHHSSKLWKNPEEFLPERFENQLREYEESGSWFGFGGGSRKCLGYNFSMIEQRIVLCLLLRKYEISLTPNSIHKDGLKIDVAYSGTMSPLPVELVFKRRNE</sequence>
<evidence type="ECO:0000256" key="1">
    <source>
        <dbReference type="ARBA" id="ARBA00010617"/>
    </source>
</evidence>
<comment type="caution">
    <text evidence="10">The sequence shown here is derived from an EMBL/GenBank/DDBJ whole genome shotgun (WGS) entry which is preliminary data.</text>
</comment>
<keyword evidence="6 8" id="KW-0503">Monooxygenase</keyword>
<keyword evidence="11" id="KW-1185">Reference proteome</keyword>
<dbReference type="PANTHER" id="PTHR24291:SF50">
    <property type="entry name" value="BIFUNCTIONAL ALBAFLAVENONE MONOOXYGENASE_TERPENE SYNTHASE"/>
    <property type="match status" value="1"/>
</dbReference>
<dbReference type="PANTHER" id="PTHR24291">
    <property type="entry name" value="CYTOCHROME P450 FAMILY 4"/>
    <property type="match status" value="1"/>
</dbReference>
<evidence type="ECO:0000256" key="9">
    <source>
        <dbReference type="SAM" id="SignalP"/>
    </source>
</evidence>
<protein>
    <submittedName>
        <fullName evidence="10">Cytochrome P450</fullName>
    </submittedName>
</protein>
<dbReference type="OrthoDB" id="1470350at2759"/>